<dbReference type="GO" id="GO:0016020">
    <property type="term" value="C:membrane"/>
    <property type="evidence" value="ECO:0007669"/>
    <property type="project" value="InterPro"/>
</dbReference>
<dbReference type="EMBL" id="RXOE01000002">
    <property type="protein sequence ID" value="RTQ35595.1"/>
    <property type="molecule type" value="Genomic_DNA"/>
</dbReference>
<dbReference type="InterPro" id="IPR007428">
    <property type="entry name" value="MlaA"/>
</dbReference>
<dbReference type="Pfam" id="PF04333">
    <property type="entry name" value="MlaA"/>
    <property type="match status" value="1"/>
</dbReference>
<protein>
    <submittedName>
        <fullName evidence="4">VacJ family lipoprotein</fullName>
    </submittedName>
</protein>
<gene>
    <name evidence="4" type="ORF">EJP69_14675</name>
</gene>
<dbReference type="AlphaFoldDB" id="A0A3S0J2H1"/>
<organism evidence="4 5">
    <name type="scientific">Variovorax gossypii</name>
    <dbReference type="NCBI Taxonomy" id="1679495"/>
    <lineage>
        <taxon>Bacteria</taxon>
        <taxon>Pseudomonadati</taxon>
        <taxon>Pseudomonadota</taxon>
        <taxon>Betaproteobacteria</taxon>
        <taxon>Burkholderiales</taxon>
        <taxon>Comamonadaceae</taxon>
        <taxon>Variovorax</taxon>
    </lineage>
</organism>
<keyword evidence="4" id="KW-0449">Lipoprotein</keyword>
<dbReference type="PANTHER" id="PTHR30035:SF3">
    <property type="entry name" value="INTERMEMBRANE PHOSPHOLIPID TRANSPORT SYSTEM LIPOPROTEIN MLAA"/>
    <property type="match status" value="1"/>
</dbReference>
<evidence type="ECO:0000313" key="4">
    <source>
        <dbReference type="EMBL" id="RTQ35595.1"/>
    </source>
</evidence>
<comment type="similarity">
    <text evidence="1">Belongs to the MlaA family.</text>
</comment>
<evidence type="ECO:0000256" key="3">
    <source>
        <dbReference type="SAM" id="SignalP"/>
    </source>
</evidence>
<keyword evidence="5" id="KW-1185">Reference proteome</keyword>
<name>A0A3S0J2H1_9BURK</name>
<feature type="chain" id="PRO_5018529906" evidence="3">
    <location>
        <begin position="27"/>
        <end position="303"/>
    </location>
</feature>
<dbReference type="Proteomes" id="UP000267418">
    <property type="component" value="Unassembled WGS sequence"/>
</dbReference>
<proteinExistence type="inferred from homology"/>
<dbReference type="GO" id="GO:0120010">
    <property type="term" value="P:intermembrane phospholipid transfer"/>
    <property type="evidence" value="ECO:0007669"/>
    <property type="project" value="TreeGrafter"/>
</dbReference>
<dbReference type="PANTHER" id="PTHR30035">
    <property type="entry name" value="LIPOPROTEIN VACJ-RELATED"/>
    <property type="match status" value="1"/>
</dbReference>
<feature type="signal peptide" evidence="3">
    <location>
        <begin position="1"/>
        <end position="26"/>
    </location>
</feature>
<dbReference type="PRINTS" id="PR01805">
    <property type="entry name" value="VACJLIPOPROT"/>
</dbReference>
<comment type="caution">
    <text evidence="4">The sequence shown here is derived from an EMBL/GenBank/DDBJ whole genome shotgun (WGS) entry which is preliminary data.</text>
</comment>
<evidence type="ECO:0000256" key="2">
    <source>
        <dbReference type="ARBA" id="ARBA00022729"/>
    </source>
</evidence>
<evidence type="ECO:0000313" key="5">
    <source>
        <dbReference type="Proteomes" id="UP000267418"/>
    </source>
</evidence>
<accession>A0A3S0J2H1</accession>
<evidence type="ECO:0000256" key="1">
    <source>
        <dbReference type="ARBA" id="ARBA00010634"/>
    </source>
</evidence>
<dbReference type="OrthoDB" id="9785326at2"/>
<keyword evidence="2 3" id="KW-0732">Signal</keyword>
<sequence length="303" mass="32976">MEGEMKTPRLSLLIVMLMVTSAQAHAVEKYPDAPTTPVMMITAPLDATTVIALESSDARDSKSAMLHSGAASGSAITAEAETSNLVDSDPDLISTKLPVQDPWENFNRKVHGFNTRADRLVLRPLAVGYDEVVPDGAKAGVSRFFANLGSPVTILNEVLQGRFGHAAQSLGRFVTNTTVGIGGVFDPAAQLGMPKRHSADFGQTLATWGWEDSRYLVVPIFGPRTIRDTIGLVSDQALSPINQIQESGALIGLQVLETIDGRTQLLPLDRFRRDAIDDYIFVRDVWAQRRNQQIHADLRNASD</sequence>
<reference evidence="4 5" key="1">
    <citation type="submission" date="2018-12" db="EMBL/GenBank/DDBJ databases">
        <title>The genome of Variovorax gossypii DSM 100435.</title>
        <authorList>
            <person name="Gao J."/>
            <person name="Sun J."/>
        </authorList>
    </citation>
    <scope>NUCLEOTIDE SEQUENCE [LARGE SCALE GENOMIC DNA]</scope>
    <source>
        <strain evidence="4 5">DSM 100435</strain>
    </source>
</reference>